<evidence type="ECO:0000256" key="1">
    <source>
        <dbReference type="ARBA" id="ARBA00022552"/>
    </source>
</evidence>
<keyword evidence="1 6" id="KW-0698">rRNA processing</keyword>
<dbReference type="PIRSF" id="PIRSF018644">
    <property type="entry name" value="RNA-binding_FAU-1"/>
    <property type="match status" value="1"/>
</dbReference>
<dbReference type="Proteomes" id="UP000651120">
    <property type="component" value="Unassembled WGS sequence"/>
</dbReference>
<dbReference type="GO" id="GO:0006364">
    <property type="term" value="P:rRNA processing"/>
    <property type="evidence" value="ECO:0007669"/>
    <property type="project" value="UniProtKB-UniRule"/>
</dbReference>
<evidence type="ECO:0000313" key="9">
    <source>
        <dbReference type="Proteomes" id="UP000651120"/>
    </source>
</evidence>
<comment type="caution">
    <text evidence="8">The sequence shown here is derived from an EMBL/GenBank/DDBJ whole genome shotgun (WGS) entry which is preliminary data.</text>
</comment>
<keyword evidence="2 6" id="KW-0540">Nuclease</keyword>
<accession>A0A832WJW0</accession>
<evidence type="ECO:0000256" key="5">
    <source>
        <dbReference type="ARBA" id="ARBA00022884"/>
    </source>
</evidence>
<dbReference type="Pfam" id="PF04167">
    <property type="entry name" value="DUF402"/>
    <property type="match status" value="1"/>
</dbReference>
<name>A0A832WJW0_9CREN</name>
<comment type="similarity">
    <text evidence="6">Belongs to the FAU-1 family.</text>
</comment>
<reference evidence="8" key="1">
    <citation type="journal article" date="2020" name="bioRxiv">
        <title>A rank-normalized archaeal taxonomy based on genome phylogeny resolves widespread incomplete and uneven classifications.</title>
        <authorList>
            <person name="Rinke C."/>
            <person name="Chuvochina M."/>
            <person name="Mussig A.J."/>
            <person name="Chaumeil P.-A."/>
            <person name="Waite D.W."/>
            <person name="Whitman W.B."/>
            <person name="Parks D.H."/>
            <person name="Hugenholtz P."/>
        </authorList>
    </citation>
    <scope>NUCLEOTIDE SEQUENCE</scope>
    <source>
        <strain evidence="8">UBA8839</strain>
    </source>
</reference>
<dbReference type="InterPro" id="IPR016730">
    <property type="entry name" value="RNA-bd_FAU-1"/>
</dbReference>
<dbReference type="SUPFAM" id="SSF159234">
    <property type="entry name" value="FomD-like"/>
    <property type="match status" value="1"/>
</dbReference>
<dbReference type="PANTHER" id="PTHR39159">
    <property type="match status" value="1"/>
</dbReference>
<dbReference type="AlphaFoldDB" id="A0A832WJW0"/>
<dbReference type="GeneID" id="1464727"/>
<keyword evidence="4 6" id="KW-0378">Hydrolase</keyword>
<dbReference type="EC" id="3.1.26.-" evidence="6"/>
<dbReference type="GO" id="GO:0016891">
    <property type="term" value="F:RNA endonuclease activity producing 5'-phosphomonoesters, hydrolytic mechanism"/>
    <property type="evidence" value="ECO:0007669"/>
    <property type="project" value="UniProtKB-UniRule"/>
</dbReference>
<evidence type="ECO:0000259" key="7">
    <source>
        <dbReference type="Pfam" id="PF04167"/>
    </source>
</evidence>
<dbReference type="RefSeq" id="WP_011006985.1">
    <property type="nucleotide sequence ID" value="NZ_DUJP01000033.1"/>
</dbReference>
<dbReference type="GO" id="GO:0035925">
    <property type="term" value="F:mRNA 3'-UTR AU-rich region binding"/>
    <property type="evidence" value="ECO:0007669"/>
    <property type="project" value="UniProtKB-UniRule"/>
</dbReference>
<dbReference type="InterPro" id="IPR007295">
    <property type="entry name" value="DUF402"/>
</dbReference>
<proteinExistence type="inferred from homology"/>
<comment type="function">
    <text evidence="6">Probable RNase involved in rRNA stability through maturation and/or degradation of precursor rRNAs. Binds to RNA in loop regions with AU-rich sequences.</text>
</comment>
<dbReference type="SMR" id="A0A832WJW0"/>
<feature type="domain" description="DUF402" evidence="7">
    <location>
        <begin position="306"/>
        <end position="413"/>
    </location>
</feature>
<dbReference type="EMBL" id="DUJP01000033">
    <property type="protein sequence ID" value="HII47757.1"/>
    <property type="molecule type" value="Genomic_DNA"/>
</dbReference>
<evidence type="ECO:0000256" key="4">
    <source>
        <dbReference type="ARBA" id="ARBA00022801"/>
    </source>
</evidence>
<evidence type="ECO:0000313" key="8">
    <source>
        <dbReference type="EMBL" id="HII47757.1"/>
    </source>
</evidence>
<evidence type="ECO:0000256" key="2">
    <source>
        <dbReference type="ARBA" id="ARBA00022722"/>
    </source>
</evidence>
<dbReference type="InterPro" id="IPR035930">
    <property type="entry name" value="FomD-like_sf"/>
</dbReference>
<gene>
    <name evidence="6" type="primary">fau-1</name>
    <name evidence="8" type="ORF">HA333_10065</name>
</gene>
<dbReference type="HAMAP" id="MF_01910">
    <property type="entry name" value="RNA_binding_AU_1"/>
    <property type="match status" value="1"/>
</dbReference>
<keyword evidence="3 6" id="KW-0255">Endonuclease</keyword>
<keyword evidence="5 6" id="KW-0694">RNA-binding</keyword>
<dbReference type="InterPro" id="IPR050212">
    <property type="entry name" value="Ntdp-like"/>
</dbReference>
<evidence type="ECO:0000256" key="3">
    <source>
        <dbReference type="ARBA" id="ARBA00022759"/>
    </source>
</evidence>
<dbReference type="OMA" id="DIVKWPD"/>
<evidence type="ECO:0000256" key="6">
    <source>
        <dbReference type="HAMAP-Rule" id="MF_01910"/>
    </source>
</evidence>
<sequence length="443" mass="48852">MYKVRIRGIFATALTKLALEWGFKIVQPTGKILQRFQIEADYSPPDLTVKDHESKTGVVVLGKCEAFESFLQRLGESLDPIVARARAGVKEVFSGKAVGEHEVEGPRGEVFKVPARYVLTPGGTGVFTVVKPPVGPVSGVAAPEIAVEGDYVELNTSGRVTFSEHIPQEDRLRLGILAETRLKQYASIGLRFKSSAKYADEEQIIKEAEVLYRELLQLSHGGPPGAVLRRGNCFAVVLFDRRSKEVLDSARASAVPTVRGHHALRAQGLGKCLDLLDYTGADVYEKAVEFLSRGPVLIYHVKPWGEVVKMKGEALGVKNGVLVVKRPLKPGGVLDGIGVRIERGFYALTCIPRDANYVVHTYYDGSNNVVGTYININTTPEWGRRVIYIDLLVDKTYAGGVEKVLDVDEFEKYKEYFPQRLRNPLQLAPSGRLECTAEGLVVR</sequence>
<dbReference type="Gene3D" id="2.40.380.10">
    <property type="entry name" value="FomD-like"/>
    <property type="match status" value="1"/>
</dbReference>
<organism evidence="8 9">
    <name type="scientific">Pyrobaculum aerophilum</name>
    <dbReference type="NCBI Taxonomy" id="13773"/>
    <lineage>
        <taxon>Archaea</taxon>
        <taxon>Thermoproteota</taxon>
        <taxon>Thermoprotei</taxon>
        <taxon>Thermoproteales</taxon>
        <taxon>Thermoproteaceae</taxon>
        <taxon>Pyrobaculum</taxon>
    </lineage>
</organism>
<dbReference type="PANTHER" id="PTHR39159:SF1">
    <property type="entry name" value="UPF0374 PROTEIN YGAC"/>
    <property type="match status" value="1"/>
</dbReference>
<protein>
    <recommendedName>
        <fullName evidence="6">Probable ribonuclease FAU-1</fullName>
        <ecNumber evidence="6">3.1.26.-</ecNumber>
    </recommendedName>
    <alternativeName>
        <fullName evidence="6">RNA-binding protein FAU-1</fullName>
    </alternativeName>
</protein>